<gene>
    <name evidence="2" type="ORF">EDD29_4851</name>
</gene>
<accession>A0A3N1D169</accession>
<proteinExistence type="predicted"/>
<dbReference type="AlphaFoldDB" id="A0A3N1D169"/>
<feature type="signal peptide" evidence="1">
    <location>
        <begin position="1"/>
        <end position="38"/>
    </location>
</feature>
<sequence>MKVFGGSWRSVRRGLARVLAGALVGAAMVAVTPTAASADPTGYEIVNTASGECLDGTGWYVTVAPCDGRLAQRWGNSWGTQSYTNAETGHRWCLFRGIGARTELRDCIESTNAPDFLGRWWRPTEFPELSLRIITRATVPNAVRDCLTKWGTDAAILPCVGTAEQNWIYRGP</sequence>
<keyword evidence="1" id="KW-0732">Signal</keyword>
<comment type="caution">
    <text evidence="2">The sequence shown here is derived from an EMBL/GenBank/DDBJ whole genome shotgun (WGS) entry which is preliminary data.</text>
</comment>
<keyword evidence="3" id="KW-1185">Reference proteome</keyword>
<protein>
    <recommendedName>
        <fullName evidence="4">Ricin-type beta-trefoil lectin protein</fullName>
    </recommendedName>
</protein>
<dbReference type="EMBL" id="RJKE01000001">
    <property type="protein sequence ID" value="ROO87256.1"/>
    <property type="molecule type" value="Genomic_DNA"/>
</dbReference>
<dbReference type="OrthoDB" id="9806701at2"/>
<feature type="chain" id="PRO_5018254020" description="Ricin-type beta-trefoil lectin protein" evidence="1">
    <location>
        <begin position="39"/>
        <end position="172"/>
    </location>
</feature>
<dbReference type="InterPro" id="IPR035992">
    <property type="entry name" value="Ricin_B-like_lectins"/>
</dbReference>
<dbReference type="RefSeq" id="WP_123666560.1">
    <property type="nucleotide sequence ID" value="NZ_RJKE01000001.1"/>
</dbReference>
<dbReference type="Proteomes" id="UP000272400">
    <property type="component" value="Unassembled WGS sequence"/>
</dbReference>
<evidence type="ECO:0008006" key="4">
    <source>
        <dbReference type="Google" id="ProtNLM"/>
    </source>
</evidence>
<name>A0A3N1D169_9ACTN</name>
<evidence type="ECO:0000313" key="3">
    <source>
        <dbReference type="Proteomes" id="UP000272400"/>
    </source>
</evidence>
<organism evidence="2 3">
    <name type="scientific">Actinocorallia herbida</name>
    <dbReference type="NCBI Taxonomy" id="58109"/>
    <lineage>
        <taxon>Bacteria</taxon>
        <taxon>Bacillati</taxon>
        <taxon>Actinomycetota</taxon>
        <taxon>Actinomycetes</taxon>
        <taxon>Streptosporangiales</taxon>
        <taxon>Thermomonosporaceae</taxon>
        <taxon>Actinocorallia</taxon>
    </lineage>
</organism>
<dbReference type="Gene3D" id="2.80.10.50">
    <property type="match status" value="1"/>
</dbReference>
<evidence type="ECO:0000256" key="1">
    <source>
        <dbReference type="SAM" id="SignalP"/>
    </source>
</evidence>
<evidence type="ECO:0000313" key="2">
    <source>
        <dbReference type="EMBL" id="ROO87256.1"/>
    </source>
</evidence>
<dbReference type="SUPFAM" id="SSF50370">
    <property type="entry name" value="Ricin B-like lectins"/>
    <property type="match status" value="1"/>
</dbReference>
<reference evidence="2 3" key="1">
    <citation type="submission" date="2018-11" db="EMBL/GenBank/DDBJ databases">
        <title>Sequencing the genomes of 1000 actinobacteria strains.</title>
        <authorList>
            <person name="Klenk H.-P."/>
        </authorList>
    </citation>
    <scope>NUCLEOTIDE SEQUENCE [LARGE SCALE GENOMIC DNA]</scope>
    <source>
        <strain evidence="2 3">DSM 44254</strain>
    </source>
</reference>